<feature type="region of interest" description="Disordered" evidence="1">
    <location>
        <begin position="59"/>
        <end position="87"/>
    </location>
</feature>
<dbReference type="STRING" id="1765967.BW247_05385"/>
<dbReference type="Proteomes" id="UP000243807">
    <property type="component" value="Chromosome"/>
</dbReference>
<gene>
    <name evidence="2" type="ORF">BW247_05385</name>
</gene>
<evidence type="ECO:0000313" key="3">
    <source>
        <dbReference type="Proteomes" id="UP000243807"/>
    </source>
</evidence>
<feature type="compositionally biased region" description="Low complexity" evidence="1">
    <location>
        <begin position="59"/>
        <end position="76"/>
    </location>
</feature>
<evidence type="ECO:0000313" key="2">
    <source>
        <dbReference type="EMBL" id="APZ42599.1"/>
    </source>
</evidence>
<sequence length="176" mass="18545">MALVSPAAQAGSPVSVIQNFQHGSEQGSPTINWQRAIVYNAFLNSVPPTYSQACLTHSNNSVSESTSSQQSGSNASDVTVTKKSDGLPGCNRDFQGAVGTDEHGHGALQMTLGELNGLSYWNETSTLVDPQPFSTSKGLDLRFTERVYGGGGRQLEHASGGHGAVVFSAQWRSSAE</sequence>
<reference evidence="2 3" key="1">
    <citation type="submission" date="2017-01" db="EMBL/GenBank/DDBJ databases">
        <title>Draft sequence of Acidihalobacter ferrooxidans strain DSM 14175 (strain V8).</title>
        <authorList>
            <person name="Khaleque H.N."/>
            <person name="Ramsay J.P."/>
            <person name="Murphy R.J.T."/>
            <person name="Kaksonen A.H."/>
            <person name="Boxall N.J."/>
            <person name="Watkin E.L.J."/>
        </authorList>
    </citation>
    <scope>NUCLEOTIDE SEQUENCE [LARGE SCALE GENOMIC DNA]</scope>
    <source>
        <strain evidence="2 3">V8</strain>
    </source>
</reference>
<name>A0A1P8UFL9_9GAMM</name>
<dbReference type="KEGG" id="afy:BW247_05385"/>
<dbReference type="EMBL" id="CP019434">
    <property type="protein sequence ID" value="APZ42599.1"/>
    <property type="molecule type" value="Genomic_DNA"/>
</dbReference>
<keyword evidence="3" id="KW-1185">Reference proteome</keyword>
<evidence type="ECO:0000256" key="1">
    <source>
        <dbReference type="SAM" id="MobiDB-lite"/>
    </source>
</evidence>
<proteinExistence type="predicted"/>
<protein>
    <submittedName>
        <fullName evidence="2">Uncharacterized protein</fullName>
    </submittedName>
</protein>
<dbReference type="AlphaFoldDB" id="A0A1P8UFL9"/>
<accession>A0A1P8UFL9</accession>
<organism evidence="2 3">
    <name type="scientific">Acidihalobacter ferrooxydans</name>
    <dbReference type="NCBI Taxonomy" id="1765967"/>
    <lineage>
        <taxon>Bacteria</taxon>
        <taxon>Pseudomonadati</taxon>
        <taxon>Pseudomonadota</taxon>
        <taxon>Gammaproteobacteria</taxon>
        <taxon>Chromatiales</taxon>
        <taxon>Ectothiorhodospiraceae</taxon>
        <taxon>Acidihalobacter</taxon>
    </lineage>
</organism>